<protein>
    <submittedName>
        <fullName evidence="1">Uncharacterized protein</fullName>
    </submittedName>
</protein>
<reference evidence="1" key="3">
    <citation type="journal article" date="2017" name="Nature">
        <title>Genome sequence of the progenitor of the wheat D genome Aegilops tauschii.</title>
        <authorList>
            <person name="Luo M.C."/>
            <person name="Gu Y.Q."/>
            <person name="Puiu D."/>
            <person name="Wang H."/>
            <person name="Twardziok S.O."/>
            <person name="Deal K.R."/>
            <person name="Huo N."/>
            <person name="Zhu T."/>
            <person name="Wang L."/>
            <person name="Wang Y."/>
            <person name="McGuire P.E."/>
            <person name="Liu S."/>
            <person name="Long H."/>
            <person name="Ramasamy R.K."/>
            <person name="Rodriguez J.C."/>
            <person name="Van S.L."/>
            <person name="Yuan L."/>
            <person name="Wang Z."/>
            <person name="Xia Z."/>
            <person name="Xiao L."/>
            <person name="Anderson O.D."/>
            <person name="Ouyang S."/>
            <person name="Liang Y."/>
            <person name="Zimin A.V."/>
            <person name="Pertea G."/>
            <person name="Qi P."/>
            <person name="Bennetzen J.L."/>
            <person name="Dai X."/>
            <person name="Dawson M.W."/>
            <person name="Muller H.G."/>
            <person name="Kugler K."/>
            <person name="Rivarola-Duarte L."/>
            <person name="Spannagl M."/>
            <person name="Mayer K.F.X."/>
            <person name="Lu F.H."/>
            <person name="Bevan M.W."/>
            <person name="Leroy P."/>
            <person name="Li P."/>
            <person name="You F.M."/>
            <person name="Sun Q."/>
            <person name="Liu Z."/>
            <person name="Lyons E."/>
            <person name="Wicker T."/>
            <person name="Salzberg S.L."/>
            <person name="Devos K.M."/>
            <person name="Dvorak J."/>
        </authorList>
    </citation>
    <scope>NUCLEOTIDE SEQUENCE [LARGE SCALE GENOMIC DNA]</scope>
    <source>
        <strain evidence="1">cv. AL8/78</strain>
    </source>
</reference>
<reference evidence="2" key="1">
    <citation type="journal article" date="2014" name="Science">
        <title>Ancient hybridizations among the ancestral genomes of bread wheat.</title>
        <authorList>
            <consortium name="International Wheat Genome Sequencing Consortium,"/>
            <person name="Marcussen T."/>
            <person name="Sandve S.R."/>
            <person name="Heier L."/>
            <person name="Spannagl M."/>
            <person name="Pfeifer M."/>
            <person name="Jakobsen K.S."/>
            <person name="Wulff B.B."/>
            <person name="Steuernagel B."/>
            <person name="Mayer K.F."/>
            <person name="Olsen O.A."/>
        </authorList>
    </citation>
    <scope>NUCLEOTIDE SEQUENCE [LARGE SCALE GENOMIC DNA]</scope>
    <source>
        <strain evidence="2">cv. AL8/78</strain>
    </source>
</reference>
<reference evidence="2" key="2">
    <citation type="journal article" date="2017" name="Nat. Plants">
        <title>The Aegilops tauschii genome reveals multiple impacts of transposons.</title>
        <authorList>
            <person name="Zhao G."/>
            <person name="Zou C."/>
            <person name="Li K."/>
            <person name="Wang K."/>
            <person name="Li T."/>
            <person name="Gao L."/>
            <person name="Zhang X."/>
            <person name="Wang H."/>
            <person name="Yang Z."/>
            <person name="Liu X."/>
            <person name="Jiang W."/>
            <person name="Mao L."/>
            <person name="Kong X."/>
            <person name="Jiao Y."/>
            <person name="Jia J."/>
        </authorList>
    </citation>
    <scope>NUCLEOTIDE SEQUENCE [LARGE SCALE GENOMIC DNA]</scope>
    <source>
        <strain evidence="2">cv. AL8/78</strain>
    </source>
</reference>
<name>A0A453FT20_AEGTS</name>
<proteinExistence type="predicted"/>
<sequence length="184" mass="21227">MIFRAPLFADPSDRTTFQQLETSLWKELGLRPGAVFLSDVLFSSDDYLQVQVSLFPSTGTSFATSELIRIGFAFSNQTYKPPSIFGPYYFIGDTYVSFSGIQHHQCKLCPYLHKKFTGTSYLRWCWQWEISNEQTCYSWNCSRLQFSSACPNVRGDICYTEKEKARTIIRTSKSIRFMGSCSKR</sequence>
<evidence type="ECO:0000313" key="2">
    <source>
        <dbReference type="Proteomes" id="UP000015105"/>
    </source>
</evidence>
<reference evidence="1" key="5">
    <citation type="journal article" date="2021" name="G3 (Bethesda)">
        <title>Aegilops tauschii genome assembly Aet v5.0 features greater sequence contiguity and improved annotation.</title>
        <authorList>
            <person name="Wang L."/>
            <person name="Zhu T."/>
            <person name="Rodriguez J.C."/>
            <person name="Deal K.R."/>
            <person name="Dubcovsky J."/>
            <person name="McGuire P.E."/>
            <person name="Lux T."/>
            <person name="Spannagl M."/>
            <person name="Mayer K.F.X."/>
            <person name="Baldrich P."/>
            <person name="Meyers B.C."/>
            <person name="Huo N."/>
            <person name="Gu Y.Q."/>
            <person name="Zhou H."/>
            <person name="Devos K.M."/>
            <person name="Bennetzen J.L."/>
            <person name="Unver T."/>
            <person name="Budak H."/>
            <person name="Gulick P.J."/>
            <person name="Galiba G."/>
            <person name="Kalapos B."/>
            <person name="Nelson D.R."/>
            <person name="Li P."/>
            <person name="You F.M."/>
            <person name="Luo M.C."/>
            <person name="Dvorak J."/>
        </authorList>
    </citation>
    <scope>NUCLEOTIDE SEQUENCE [LARGE SCALE GENOMIC DNA]</scope>
    <source>
        <strain evidence="1">cv. AL8/78</strain>
    </source>
</reference>
<accession>A0A453FT20</accession>
<dbReference type="Gramene" id="AET3Gv20769700.34">
    <property type="protein sequence ID" value="AET3Gv20769700.34"/>
    <property type="gene ID" value="AET3Gv20769700"/>
</dbReference>
<dbReference type="EnsemblPlants" id="AET3Gv20769700.34">
    <property type="protein sequence ID" value="AET3Gv20769700.34"/>
    <property type="gene ID" value="AET3Gv20769700"/>
</dbReference>
<organism evidence="1 2">
    <name type="scientific">Aegilops tauschii subsp. strangulata</name>
    <name type="common">Goatgrass</name>
    <dbReference type="NCBI Taxonomy" id="200361"/>
    <lineage>
        <taxon>Eukaryota</taxon>
        <taxon>Viridiplantae</taxon>
        <taxon>Streptophyta</taxon>
        <taxon>Embryophyta</taxon>
        <taxon>Tracheophyta</taxon>
        <taxon>Spermatophyta</taxon>
        <taxon>Magnoliopsida</taxon>
        <taxon>Liliopsida</taxon>
        <taxon>Poales</taxon>
        <taxon>Poaceae</taxon>
        <taxon>BOP clade</taxon>
        <taxon>Pooideae</taxon>
        <taxon>Triticodae</taxon>
        <taxon>Triticeae</taxon>
        <taxon>Triticinae</taxon>
        <taxon>Aegilops</taxon>
    </lineage>
</organism>
<evidence type="ECO:0000313" key="1">
    <source>
        <dbReference type="EnsemblPlants" id="AET3Gv20769700.34"/>
    </source>
</evidence>
<dbReference type="AlphaFoldDB" id="A0A453FT20"/>
<keyword evidence="2" id="KW-1185">Reference proteome</keyword>
<dbReference type="Proteomes" id="UP000015105">
    <property type="component" value="Chromosome 3D"/>
</dbReference>
<reference evidence="1" key="4">
    <citation type="submission" date="2019-03" db="UniProtKB">
        <authorList>
            <consortium name="EnsemblPlants"/>
        </authorList>
    </citation>
    <scope>IDENTIFICATION</scope>
</reference>